<reference evidence="1 2" key="1">
    <citation type="submission" date="2016-10" db="EMBL/GenBank/DDBJ databases">
        <title>Arsenicibacter rosenii gen. nov., sp. nov., an efficient arsenic-methylating bacterium isolated from an arsenic-contaminated paddy soil.</title>
        <authorList>
            <person name="Huang K."/>
        </authorList>
    </citation>
    <scope>NUCLEOTIDE SEQUENCE [LARGE SCALE GENOMIC DNA]</scope>
    <source>
        <strain evidence="1 2">SM-1</strain>
    </source>
</reference>
<dbReference type="AlphaFoldDB" id="A0A1S2VM07"/>
<dbReference type="Proteomes" id="UP000181790">
    <property type="component" value="Unassembled WGS sequence"/>
</dbReference>
<comment type="caution">
    <text evidence="1">The sequence shown here is derived from an EMBL/GenBank/DDBJ whole genome shotgun (WGS) entry which is preliminary data.</text>
</comment>
<evidence type="ECO:0000313" key="2">
    <source>
        <dbReference type="Proteomes" id="UP000181790"/>
    </source>
</evidence>
<sequence>MAITYADMLPPTGEEVNMGGLSERLWFARKVDIQTWSAPAASPASPYILTSAFQMKTGKKFYECYITQDTGDLELQSIGEVDGKSFKPVLKAFYPGLEDAAITFFNQIKNDVIIVIAELPDGKMLQLGNERFSMRVSPNFKTGVNSGRGRGMEFEVTGFIPYIYRYAATVPVTPAS</sequence>
<evidence type="ECO:0000313" key="1">
    <source>
        <dbReference type="EMBL" id="OIN59801.1"/>
    </source>
</evidence>
<dbReference type="EMBL" id="MORL01000003">
    <property type="protein sequence ID" value="OIN59801.1"/>
    <property type="molecule type" value="Genomic_DNA"/>
</dbReference>
<accession>A0A1S2VM07</accession>
<gene>
    <name evidence="1" type="ORF">BLX24_08055</name>
</gene>
<organism evidence="1 2">
    <name type="scientific">Arsenicibacter rosenii</name>
    <dbReference type="NCBI Taxonomy" id="1750698"/>
    <lineage>
        <taxon>Bacteria</taxon>
        <taxon>Pseudomonadati</taxon>
        <taxon>Bacteroidota</taxon>
        <taxon>Cytophagia</taxon>
        <taxon>Cytophagales</taxon>
        <taxon>Spirosomataceae</taxon>
        <taxon>Arsenicibacter</taxon>
    </lineage>
</organism>
<proteinExistence type="predicted"/>
<keyword evidence="2" id="KW-1185">Reference proteome</keyword>
<name>A0A1S2VM07_9BACT</name>
<protein>
    <submittedName>
        <fullName evidence="1">Uncharacterized protein</fullName>
    </submittedName>
</protein>
<dbReference type="OrthoDB" id="954530at2"/>
<dbReference type="RefSeq" id="WP_071502602.1">
    <property type="nucleotide sequence ID" value="NZ_MORL01000003.1"/>
</dbReference>